<name>A0A5N8WM53_9ACTN</name>
<comment type="caution">
    <text evidence="2">The sequence shown here is derived from an EMBL/GenBank/DDBJ whole genome shotgun (WGS) entry which is preliminary data.</text>
</comment>
<accession>A0A5N8WM53</accession>
<organism evidence="2 3">
    <name type="scientific">Streptomyces acidicola</name>
    <dbReference type="NCBI Taxonomy" id="2596892"/>
    <lineage>
        <taxon>Bacteria</taxon>
        <taxon>Bacillati</taxon>
        <taxon>Actinomycetota</taxon>
        <taxon>Actinomycetes</taxon>
        <taxon>Kitasatosporales</taxon>
        <taxon>Streptomycetaceae</taxon>
        <taxon>Streptomyces</taxon>
    </lineage>
</organism>
<dbReference type="RefSeq" id="WP_152858788.1">
    <property type="nucleotide sequence ID" value="NZ_VMNX01000004.1"/>
</dbReference>
<dbReference type="AlphaFoldDB" id="A0A5N8WM53"/>
<proteinExistence type="predicted"/>
<gene>
    <name evidence="2" type="ORF">FPZ41_02930</name>
</gene>
<protein>
    <submittedName>
        <fullName evidence="2">Uncharacterized protein</fullName>
    </submittedName>
</protein>
<reference evidence="2 3" key="1">
    <citation type="submission" date="2019-09" db="EMBL/GenBank/DDBJ databases">
        <authorList>
            <person name="Duangmal K."/>
            <person name="Teo W.F.A."/>
            <person name="Lipun K."/>
        </authorList>
    </citation>
    <scope>NUCLEOTIDE SEQUENCE [LARGE SCALE GENOMIC DNA]</scope>
    <source>
        <strain evidence="2 3">K1PN6</strain>
    </source>
</reference>
<dbReference type="Proteomes" id="UP000373149">
    <property type="component" value="Unassembled WGS sequence"/>
</dbReference>
<evidence type="ECO:0000313" key="3">
    <source>
        <dbReference type="Proteomes" id="UP000373149"/>
    </source>
</evidence>
<keyword evidence="3" id="KW-1185">Reference proteome</keyword>
<evidence type="ECO:0000256" key="1">
    <source>
        <dbReference type="SAM" id="MobiDB-lite"/>
    </source>
</evidence>
<feature type="compositionally biased region" description="Polar residues" evidence="1">
    <location>
        <begin position="16"/>
        <end position="31"/>
    </location>
</feature>
<sequence>MTPDAVAAVYRLKMNSQAQTNQDTLTPTTPKASGLPCGSPTVLDAPALATRDKPGLIGGTLVWLSGIDPAREDRWQPLTG</sequence>
<feature type="region of interest" description="Disordered" evidence="1">
    <location>
        <begin position="16"/>
        <end position="36"/>
    </location>
</feature>
<evidence type="ECO:0000313" key="2">
    <source>
        <dbReference type="EMBL" id="MPY47604.1"/>
    </source>
</evidence>
<dbReference type="EMBL" id="VMNX01000004">
    <property type="protein sequence ID" value="MPY47604.1"/>
    <property type="molecule type" value="Genomic_DNA"/>
</dbReference>